<proteinExistence type="predicted"/>
<dbReference type="EMBL" id="VPFD01000014">
    <property type="protein sequence ID" value="TXF99234.1"/>
    <property type="molecule type" value="Genomic_DNA"/>
</dbReference>
<evidence type="ECO:0000256" key="1">
    <source>
        <dbReference type="SAM" id="SignalP"/>
    </source>
</evidence>
<dbReference type="RefSeq" id="WP_147935311.1">
    <property type="nucleotide sequence ID" value="NZ_VPFD01000014.1"/>
</dbReference>
<gene>
    <name evidence="2" type="ORF">FVD38_13685</name>
</gene>
<evidence type="ECO:0000313" key="2">
    <source>
        <dbReference type="EMBL" id="TXF99234.1"/>
    </source>
</evidence>
<dbReference type="Proteomes" id="UP000321413">
    <property type="component" value="Unassembled WGS sequence"/>
</dbReference>
<name>A0A5C7FTP6_9BURK</name>
<protein>
    <recommendedName>
        <fullName evidence="4">Secreted protein</fullName>
    </recommendedName>
</protein>
<evidence type="ECO:0008006" key="4">
    <source>
        <dbReference type="Google" id="ProtNLM"/>
    </source>
</evidence>
<organism evidence="2 3">
    <name type="scientific">Massilia arenae</name>
    <dbReference type="NCBI Taxonomy" id="2603288"/>
    <lineage>
        <taxon>Bacteria</taxon>
        <taxon>Pseudomonadati</taxon>
        <taxon>Pseudomonadota</taxon>
        <taxon>Betaproteobacteria</taxon>
        <taxon>Burkholderiales</taxon>
        <taxon>Oxalobacteraceae</taxon>
        <taxon>Telluria group</taxon>
        <taxon>Massilia</taxon>
    </lineage>
</organism>
<keyword evidence="1" id="KW-0732">Signal</keyword>
<dbReference type="AlphaFoldDB" id="A0A5C7FTP6"/>
<evidence type="ECO:0000313" key="3">
    <source>
        <dbReference type="Proteomes" id="UP000321413"/>
    </source>
</evidence>
<reference evidence="2 3" key="1">
    <citation type="submission" date="2019-08" db="EMBL/GenBank/DDBJ databases">
        <title>Massilia golmudensis sp. nov., isolated from sand in the Qinghai-Tibetan Plateau.</title>
        <authorList>
            <person name="Zhang B."/>
        </authorList>
    </citation>
    <scope>NUCLEOTIDE SEQUENCE [LARGE SCALE GENOMIC DNA]</scope>
    <source>
        <strain evidence="2 3">GEM5</strain>
    </source>
</reference>
<sequence>MRTHIFVRTIGAALAIAGVALPPAHGAPPTAALASRIATPGADILGHFEAAGMRSVRPYVLTPAELAQVKAALARLPALHRRVLQTNLRHLGFVEGVPGQGTALTSKVGDTKQFDITVRASALRESLAEFLTTKERRLFEADGSGQSVSFEADGADALTYLLLHEATHILDMSRQLTDKAGNAFGSGIWQASGNDGVTLAPHLASSPAAASRFRGAGLIPASRARATYDALANSPFVSLYATAAPAEDLAELTAWHVVSHYYGHRIRLTVRDAGGALLAHYEPMQFPGVRARLPLLDKLLDEAGPDAS</sequence>
<accession>A0A5C7FTP6</accession>
<feature type="chain" id="PRO_5022873372" description="Secreted protein" evidence="1">
    <location>
        <begin position="27"/>
        <end position="308"/>
    </location>
</feature>
<comment type="caution">
    <text evidence="2">The sequence shown here is derived from an EMBL/GenBank/DDBJ whole genome shotgun (WGS) entry which is preliminary data.</text>
</comment>
<keyword evidence="3" id="KW-1185">Reference proteome</keyword>
<feature type="signal peptide" evidence="1">
    <location>
        <begin position="1"/>
        <end position="26"/>
    </location>
</feature>